<dbReference type="SMART" id="SM00388">
    <property type="entry name" value="HisKA"/>
    <property type="match status" value="1"/>
</dbReference>
<comment type="catalytic activity">
    <reaction evidence="1">
        <text>ATP + protein L-histidine = ADP + protein N-phospho-L-histidine.</text>
        <dbReference type="EC" id="2.7.13.3"/>
    </reaction>
</comment>
<evidence type="ECO:0000256" key="9">
    <source>
        <dbReference type="SAM" id="MobiDB-lite"/>
    </source>
</evidence>
<feature type="domain" description="Histidine kinase" evidence="11">
    <location>
        <begin position="767"/>
        <end position="979"/>
    </location>
</feature>
<keyword evidence="8" id="KW-0175">Coiled coil</keyword>
<dbReference type="EMBL" id="JBGFTU010000018">
    <property type="protein sequence ID" value="MEZ0166108.1"/>
    <property type="molecule type" value="Genomic_DNA"/>
</dbReference>
<evidence type="ECO:0000256" key="1">
    <source>
        <dbReference type="ARBA" id="ARBA00000085"/>
    </source>
</evidence>
<dbReference type="Pfam" id="PF02518">
    <property type="entry name" value="HATPase_c"/>
    <property type="match status" value="1"/>
</dbReference>
<dbReference type="InterPro" id="IPR004358">
    <property type="entry name" value="Sig_transdc_His_kin-like_C"/>
</dbReference>
<dbReference type="Proteomes" id="UP001565927">
    <property type="component" value="Unassembled WGS sequence"/>
</dbReference>
<dbReference type="Pfam" id="PF13426">
    <property type="entry name" value="PAS_9"/>
    <property type="match status" value="1"/>
</dbReference>
<dbReference type="SMART" id="SM00086">
    <property type="entry name" value="PAC"/>
    <property type="match status" value="2"/>
</dbReference>
<dbReference type="Pfam" id="PF13188">
    <property type="entry name" value="PAS_8"/>
    <property type="match status" value="1"/>
</dbReference>
<dbReference type="NCBIfam" id="TIGR00229">
    <property type="entry name" value="sensory_box"/>
    <property type="match status" value="2"/>
</dbReference>
<keyword evidence="5" id="KW-0808">Transferase</keyword>
<comment type="caution">
    <text evidence="14">The sequence shown here is derived from an EMBL/GenBank/DDBJ whole genome shotgun (WGS) entry which is preliminary data.</text>
</comment>
<dbReference type="Pfam" id="PF00512">
    <property type="entry name" value="HisKA"/>
    <property type="match status" value="1"/>
</dbReference>
<keyword evidence="4" id="KW-0597">Phosphoprotein</keyword>
<feature type="region of interest" description="Disordered" evidence="9">
    <location>
        <begin position="543"/>
        <end position="576"/>
    </location>
</feature>
<dbReference type="PANTHER" id="PTHR43711:SF1">
    <property type="entry name" value="HISTIDINE KINASE 1"/>
    <property type="match status" value="1"/>
</dbReference>
<reference evidence="14 15" key="1">
    <citation type="submission" date="2024-07" db="EMBL/GenBank/DDBJ databases">
        <authorList>
            <person name="Thanompreechachai J."/>
            <person name="Duangmal K."/>
        </authorList>
    </citation>
    <scope>NUCLEOTIDE SEQUENCE [LARGE SCALE GENOMIC DNA]</scope>
    <source>
        <strain evidence="14 15">LSe6-4</strain>
    </source>
</reference>
<dbReference type="PROSITE" id="PS50113">
    <property type="entry name" value="PAC"/>
    <property type="match status" value="2"/>
</dbReference>
<feature type="transmembrane region" description="Helical" evidence="10">
    <location>
        <begin position="230"/>
        <end position="263"/>
    </location>
</feature>
<dbReference type="EC" id="2.7.13.3" evidence="3"/>
<dbReference type="CDD" id="cd00082">
    <property type="entry name" value="HisKA"/>
    <property type="match status" value="1"/>
</dbReference>
<evidence type="ECO:0000256" key="7">
    <source>
        <dbReference type="ARBA" id="ARBA00023012"/>
    </source>
</evidence>
<evidence type="ECO:0000313" key="14">
    <source>
        <dbReference type="EMBL" id="MEZ0166108.1"/>
    </source>
</evidence>
<feature type="domain" description="PAS" evidence="12">
    <location>
        <begin position="476"/>
        <end position="546"/>
    </location>
</feature>
<evidence type="ECO:0000256" key="10">
    <source>
        <dbReference type="SAM" id="Phobius"/>
    </source>
</evidence>
<keyword evidence="10" id="KW-0472">Membrane</keyword>
<keyword evidence="6" id="KW-0418">Kinase</keyword>
<evidence type="ECO:0000259" key="12">
    <source>
        <dbReference type="PROSITE" id="PS50112"/>
    </source>
</evidence>
<dbReference type="InterPro" id="IPR036097">
    <property type="entry name" value="HisK_dim/P_sf"/>
</dbReference>
<evidence type="ECO:0000256" key="6">
    <source>
        <dbReference type="ARBA" id="ARBA00022777"/>
    </source>
</evidence>
<feature type="transmembrane region" description="Helical" evidence="10">
    <location>
        <begin position="164"/>
        <end position="182"/>
    </location>
</feature>
<dbReference type="Pfam" id="PF00989">
    <property type="entry name" value="PAS"/>
    <property type="match status" value="1"/>
</dbReference>
<dbReference type="SUPFAM" id="SSF47384">
    <property type="entry name" value="Homodimeric domain of signal transducing histidine kinase"/>
    <property type="match status" value="1"/>
</dbReference>
<comment type="subcellular location">
    <subcellularLocation>
        <location evidence="2">Cell membrane</location>
    </subcellularLocation>
</comment>
<dbReference type="InterPro" id="IPR035965">
    <property type="entry name" value="PAS-like_dom_sf"/>
</dbReference>
<evidence type="ECO:0000256" key="2">
    <source>
        <dbReference type="ARBA" id="ARBA00004236"/>
    </source>
</evidence>
<dbReference type="PROSITE" id="PS50112">
    <property type="entry name" value="PAS"/>
    <property type="match status" value="1"/>
</dbReference>
<keyword evidence="10" id="KW-1133">Transmembrane helix</keyword>
<dbReference type="PRINTS" id="PR00344">
    <property type="entry name" value="BCTRLSENSOR"/>
</dbReference>
<dbReference type="InterPro" id="IPR036890">
    <property type="entry name" value="HATPase_C_sf"/>
</dbReference>
<dbReference type="Gene3D" id="3.30.565.10">
    <property type="entry name" value="Histidine kinase-like ATPase, C-terminal domain"/>
    <property type="match status" value="1"/>
</dbReference>
<dbReference type="InterPro" id="IPR000014">
    <property type="entry name" value="PAS"/>
</dbReference>
<evidence type="ECO:0000313" key="15">
    <source>
        <dbReference type="Proteomes" id="UP001565927"/>
    </source>
</evidence>
<dbReference type="InterPro" id="IPR001610">
    <property type="entry name" value="PAC"/>
</dbReference>
<evidence type="ECO:0000259" key="13">
    <source>
        <dbReference type="PROSITE" id="PS50113"/>
    </source>
</evidence>
<dbReference type="InterPro" id="IPR000700">
    <property type="entry name" value="PAS-assoc_C"/>
</dbReference>
<proteinExistence type="predicted"/>
<dbReference type="InterPro" id="IPR013767">
    <property type="entry name" value="PAS_fold"/>
</dbReference>
<dbReference type="Gene3D" id="3.30.450.20">
    <property type="entry name" value="PAS domain"/>
    <property type="match status" value="3"/>
</dbReference>
<dbReference type="InterPro" id="IPR003661">
    <property type="entry name" value="HisK_dim/P_dom"/>
</dbReference>
<organism evidence="14 15">
    <name type="scientific">Kineococcus halophytocola</name>
    <dbReference type="NCBI Taxonomy" id="3234027"/>
    <lineage>
        <taxon>Bacteria</taxon>
        <taxon>Bacillati</taxon>
        <taxon>Actinomycetota</taxon>
        <taxon>Actinomycetes</taxon>
        <taxon>Kineosporiales</taxon>
        <taxon>Kineosporiaceae</taxon>
        <taxon>Kineococcus</taxon>
    </lineage>
</organism>
<evidence type="ECO:0000256" key="5">
    <source>
        <dbReference type="ARBA" id="ARBA00022679"/>
    </source>
</evidence>
<gene>
    <name evidence="14" type="ORF">AB2L27_15220</name>
</gene>
<keyword evidence="7" id="KW-0902">Two-component regulatory system</keyword>
<dbReference type="InterPro" id="IPR003594">
    <property type="entry name" value="HATPase_dom"/>
</dbReference>
<dbReference type="InterPro" id="IPR050736">
    <property type="entry name" value="Sensor_HK_Regulatory"/>
</dbReference>
<feature type="transmembrane region" description="Helical" evidence="10">
    <location>
        <begin position="284"/>
        <end position="301"/>
    </location>
</feature>
<dbReference type="PROSITE" id="PS50109">
    <property type="entry name" value="HIS_KIN"/>
    <property type="match status" value="1"/>
</dbReference>
<dbReference type="SMART" id="SM00091">
    <property type="entry name" value="PAS"/>
    <property type="match status" value="3"/>
</dbReference>
<accession>A0ABV4H3F4</accession>
<feature type="transmembrane region" description="Helical" evidence="10">
    <location>
        <begin position="79"/>
        <end position="100"/>
    </location>
</feature>
<dbReference type="RefSeq" id="WP_370442332.1">
    <property type="nucleotide sequence ID" value="NZ_JBGFTU010000018.1"/>
</dbReference>
<feature type="coiled-coil region" evidence="8">
    <location>
        <begin position="740"/>
        <end position="767"/>
    </location>
</feature>
<feature type="transmembrane region" description="Helical" evidence="10">
    <location>
        <begin position="33"/>
        <end position="49"/>
    </location>
</feature>
<feature type="transmembrane region" description="Helical" evidence="10">
    <location>
        <begin position="121"/>
        <end position="144"/>
    </location>
</feature>
<dbReference type="Gene3D" id="1.10.287.130">
    <property type="match status" value="1"/>
</dbReference>
<name>A0ABV4H3F4_9ACTN</name>
<sequence>MSAAAALRSAAFALAFAVAVLLGRATVMDGTSLSLVWPAAGVAVVWFGAQRSAGTVRLDLVLLSAATFALNAATGATAALAACFVVANVLQVLVFGALFARWCPTAWGAGGRDPLTGVAQLMRLLAAAVLATGSGAVLGPTAVWALTGHWSWVTTLVWMTRNTASILLIASAAFRVGCLLSARREGTGGGVVVPVHRPRGWRLAELAAVVACTAGGYALVFVVYDGLPVAFPLIALAAWAALRFDTTVVLVLDLAMGVTAVLLTLKGHGPFALVADDPTRAIVVQLYVAMLAVLGLALAMSRDERDVLVASTRRSAAASERLAREAAVLRAEAEARGELTAVVLESVDVGIVVADERGRLTMFNRTAQHWHGLDADTGLDPAEHAGRYDLFAADGRTPLAAQEVPLHRVLREGAVADVEVVIAPAGRPALTVVCSGRRMTRPDGSALGAVVVMADVSADRALRTDLEQARAQARQQADRLQAAFEASVVGTVDLALDGTVLRVNPAAAAVLGRTPAEVVGRSWDPHVHPEDRAAWAGATRALLEGAPGPDANSDATPDANPGANPGPAPGDDLRHLHRDGHVVHTHVATAVVRDGAGRPAHLTTQVLDVSSRVAAQEGVRRQRDVSARLLNALSDLGEGVLVEHDGQVTYANDALSRLTGRRTASLLALATSLLLVPEEEQAAWVERSTFTPGQVRASQSSVTALRHADGTRVPVEVTCVPLPDAGGRATLTLVRDLSEQRRVQDALARSNEQLREANRLKDDLVATLSHDLRQPLSTTTGFAELLLEDWQGLSDQDRHQHLTRIQKAGRWANDLLEDILTMAQLDAGPPAPRTTRVHVPALVADVVDRLDVPAGSLDTTGVQDLTVLAERGHLEQVLTNLVGNAVKYGRPPVRLVARGRGDHVLLDVVDAGEGVPPEFVPHLFDRFARATTGAAAGQKGTGLGLFIARTLVNANGGDLTYHPVTGGGSRFSLTLNAVPSPVVHAELV</sequence>
<keyword evidence="15" id="KW-1185">Reference proteome</keyword>
<dbReference type="SMART" id="SM00387">
    <property type="entry name" value="HATPase_c"/>
    <property type="match status" value="1"/>
</dbReference>
<evidence type="ECO:0000259" key="11">
    <source>
        <dbReference type="PROSITE" id="PS50109"/>
    </source>
</evidence>
<feature type="domain" description="PAC" evidence="13">
    <location>
        <begin position="569"/>
        <end position="621"/>
    </location>
</feature>
<dbReference type="InterPro" id="IPR005467">
    <property type="entry name" value="His_kinase_dom"/>
</dbReference>
<evidence type="ECO:0000256" key="4">
    <source>
        <dbReference type="ARBA" id="ARBA00022553"/>
    </source>
</evidence>
<evidence type="ECO:0000256" key="3">
    <source>
        <dbReference type="ARBA" id="ARBA00012438"/>
    </source>
</evidence>
<dbReference type="SUPFAM" id="SSF55874">
    <property type="entry name" value="ATPase domain of HSP90 chaperone/DNA topoisomerase II/histidine kinase"/>
    <property type="match status" value="1"/>
</dbReference>
<keyword evidence="10" id="KW-0812">Transmembrane</keyword>
<dbReference type="SUPFAM" id="SSF55785">
    <property type="entry name" value="PYP-like sensor domain (PAS domain)"/>
    <property type="match status" value="3"/>
</dbReference>
<evidence type="ECO:0000256" key="8">
    <source>
        <dbReference type="SAM" id="Coils"/>
    </source>
</evidence>
<protein>
    <recommendedName>
        <fullName evidence="3">histidine kinase</fullName>
        <ecNumber evidence="3">2.7.13.3</ecNumber>
    </recommendedName>
</protein>
<dbReference type="CDD" id="cd00130">
    <property type="entry name" value="PAS"/>
    <property type="match status" value="3"/>
</dbReference>
<dbReference type="PANTHER" id="PTHR43711">
    <property type="entry name" value="TWO-COMPONENT HISTIDINE KINASE"/>
    <property type="match status" value="1"/>
</dbReference>
<feature type="domain" description="PAC" evidence="13">
    <location>
        <begin position="698"/>
        <end position="749"/>
    </location>
</feature>